<dbReference type="InterPro" id="IPR019015">
    <property type="entry name" value="HIRA_B_motif"/>
</dbReference>
<comment type="caution">
    <text evidence="8">The sequence shown here is derived from an EMBL/GenBank/DDBJ whole genome shotgun (WGS) entry which is preliminary data.</text>
</comment>
<feature type="domain" description="Protein HIRA-like C-terminal" evidence="7">
    <location>
        <begin position="295"/>
        <end position="473"/>
    </location>
</feature>
<evidence type="ECO:0000256" key="3">
    <source>
        <dbReference type="ARBA" id="ARBA00022737"/>
    </source>
</evidence>
<evidence type="ECO:0000256" key="5">
    <source>
        <dbReference type="ARBA" id="ARBA00023242"/>
    </source>
</evidence>
<dbReference type="GO" id="GO:0006355">
    <property type="term" value="P:regulation of DNA-templated transcription"/>
    <property type="evidence" value="ECO:0007669"/>
    <property type="project" value="InterPro"/>
</dbReference>
<keyword evidence="9" id="KW-1185">Reference proteome</keyword>
<evidence type="ECO:0000256" key="6">
    <source>
        <dbReference type="SAM" id="MobiDB-lite"/>
    </source>
</evidence>
<dbReference type="GO" id="GO:0005634">
    <property type="term" value="C:nucleus"/>
    <property type="evidence" value="ECO:0007669"/>
    <property type="project" value="UniProtKB-SubCell"/>
</dbReference>
<keyword evidence="5" id="KW-0539">Nucleus</keyword>
<organism evidence="8 9">
    <name type="scientific">Parelaphostrongylus tenuis</name>
    <name type="common">Meningeal worm</name>
    <dbReference type="NCBI Taxonomy" id="148309"/>
    <lineage>
        <taxon>Eukaryota</taxon>
        <taxon>Metazoa</taxon>
        <taxon>Ecdysozoa</taxon>
        <taxon>Nematoda</taxon>
        <taxon>Chromadorea</taxon>
        <taxon>Rhabditida</taxon>
        <taxon>Rhabditina</taxon>
        <taxon>Rhabditomorpha</taxon>
        <taxon>Strongyloidea</taxon>
        <taxon>Metastrongylidae</taxon>
        <taxon>Parelaphostrongylus</taxon>
    </lineage>
</organism>
<dbReference type="Proteomes" id="UP001196413">
    <property type="component" value="Unassembled WGS sequence"/>
</dbReference>
<dbReference type="InterPro" id="IPR031120">
    <property type="entry name" value="HIR1-like"/>
</dbReference>
<name>A0AAD5MG78_PARTN</name>
<dbReference type="PANTHER" id="PTHR13831">
    <property type="entry name" value="MEMBER OF THE HIR1 FAMILY OF WD-REPEAT PROTEINS"/>
    <property type="match status" value="1"/>
</dbReference>
<dbReference type="Pfam" id="PF07569">
    <property type="entry name" value="Hira"/>
    <property type="match status" value="1"/>
</dbReference>
<dbReference type="PANTHER" id="PTHR13831:SF0">
    <property type="entry name" value="PROTEIN HIRA"/>
    <property type="match status" value="1"/>
</dbReference>
<proteinExistence type="predicted"/>
<dbReference type="GO" id="GO:0031491">
    <property type="term" value="F:nucleosome binding"/>
    <property type="evidence" value="ECO:0007669"/>
    <property type="project" value="TreeGrafter"/>
</dbReference>
<feature type="region of interest" description="Disordered" evidence="6">
    <location>
        <begin position="110"/>
        <end position="184"/>
    </location>
</feature>
<evidence type="ECO:0000313" key="9">
    <source>
        <dbReference type="Proteomes" id="UP001196413"/>
    </source>
</evidence>
<evidence type="ECO:0000259" key="7">
    <source>
        <dbReference type="Pfam" id="PF07569"/>
    </source>
</evidence>
<keyword evidence="4" id="KW-0156">Chromatin regulator</keyword>
<feature type="compositionally biased region" description="Polar residues" evidence="6">
    <location>
        <begin position="154"/>
        <end position="168"/>
    </location>
</feature>
<keyword evidence="3" id="KW-0677">Repeat</keyword>
<dbReference type="InterPro" id="IPR011494">
    <property type="entry name" value="HIRA-like_C"/>
</dbReference>
<reference evidence="8" key="1">
    <citation type="submission" date="2021-06" db="EMBL/GenBank/DDBJ databases">
        <title>Parelaphostrongylus tenuis whole genome reference sequence.</title>
        <authorList>
            <person name="Garwood T.J."/>
            <person name="Larsen P.A."/>
            <person name="Fountain-Jones N.M."/>
            <person name="Garbe J.R."/>
            <person name="Macchietto M.G."/>
            <person name="Kania S.A."/>
            <person name="Gerhold R.W."/>
            <person name="Richards J.E."/>
            <person name="Wolf T.M."/>
        </authorList>
    </citation>
    <scope>NUCLEOTIDE SEQUENCE</scope>
    <source>
        <strain evidence="8">MNPRO001-30</strain>
        <tissue evidence="8">Meninges</tissue>
    </source>
</reference>
<comment type="subcellular location">
    <subcellularLocation>
        <location evidence="1">Nucleus</location>
    </subcellularLocation>
</comment>
<feature type="compositionally biased region" description="Acidic residues" evidence="6">
    <location>
        <begin position="169"/>
        <end position="184"/>
    </location>
</feature>
<feature type="region of interest" description="Disordered" evidence="6">
    <location>
        <begin position="44"/>
        <end position="64"/>
    </location>
</feature>
<protein>
    <recommendedName>
        <fullName evidence="7">Protein HIRA-like C-terminal domain-containing protein</fullName>
    </recommendedName>
</protein>
<sequence>MFVSRSTKYGPAQYCNYSNGGLMDTPSKTNSFIDSPEELVAKRKAEAAISKEQSNTEPMQTSTPPKAAILTEQRQQQLEIRTSDGKRRIQPIFLGSTVDAEPTPVVQAEIAKDPVSPNSYSDHTSFRRSACSSQVDDPVTSDTDDTTARDRSSPPLTKSLNRLTSTDDSILETTDDDVDSSDVDEPVLRPVESSRIEVVHASTILDVPEQRATICEGVQAVLGDTVEVDNDWVMGGVRASRISYLHARLTVWSVEIEPAVAVVVANRSWTIIGCYDRSVFVYASSNGRLHFRNQMDSAPVRMGVNGHKMYVLTQTGHLSTWDIDKNRAIMSRQSIADCVEKDANLTSISLTPTGIPLLGFSTGNIFTFSIDMNCWQIVDSLTPLMKLCDSIEADELSDGPIGRLLKRRKRPGLLPSIPRWVSASVKESLLEGWLQAAKTIGSSVDYRGMMMTYVQLLVRNRSLSKISQILSDLSEKGTICGIQRKALREDVERIIMSDPTTAPSVRSEASDGLIF</sequence>
<dbReference type="GO" id="GO:0006338">
    <property type="term" value="P:chromatin remodeling"/>
    <property type="evidence" value="ECO:0007669"/>
    <property type="project" value="InterPro"/>
</dbReference>
<dbReference type="SUPFAM" id="SSF101908">
    <property type="entry name" value="Putative isomerase YbhE"/>
    <property type="match status" value="1"/>
</dbReference>
<dbReference type="GO" id="GO:0000785">
    <property type="term" value="C:chromatin"/>
    <property type="evidence" value="ECO:0007669"/>
    <property type="project" value="TreeGrafter"/>
</dbReference>
<dbReference type="Pfam" id="PF09453">
    <property type="entry name" value="HIRA_B"/>
    <property type="match status" value="1"/>
</dbReference>
<evidence type="ECO:0000256" key="1">
    <source>
        <dbReference type="ARBA" id="ARBA00004123"/>
    </source>
</evidence>
<dbReference type="GO" id="GO:0000417">
    <property type="term" value="C:HIR complex"/>
    <property type="evidence" value="ECO:0007669"/>
    <property type="project" value="TreeGrafter"/>
</dbReference>
<gene>
    <name evidence="8" type="ORF">KIN20_015516</name>
</gene>
<evidence type="ECO:0000313" key="8">
    <source>
        <dbReference type="EMBL" id="KAJ1357380.1"/>
    </source>
</evidence>
<keyword evidence="2" id="KW-0853">WD repeat</keyword>
<evidence type="ECO:0000256" key="2">
    <source>
        <dbReference type="ARBA" id="ARBA00022574"/>
    </source>
</evidence>
<dbReference type="AlphaFoldDB" id="A0AAD5MG78"/>
<feature type="compositionally biased region" description="Polar residues" evidence="6">
    <location>
        <begin position="51"/>
        <end position="64"/>
    </location>
</feature>
<dbReference type="EMBL" id="JAHQIW010003120">
    <property type="protein sequence ID" value="KAJ1357380.1"/>
    <property type="molecule type" value="Genomic_DNA"/>
</dbReference>
<evidence type="ECO:0000256" key="4">
    <source>
        <dbReference type="ARBA" id="ARBA00022853"/>
    </source>
</evidence>
<accession>A0AAD5MG78</accession>
<dbReference type="GO" id="GO:0006351">
    <property type="term" value="P:DNA-templated transcription"/>
    <property type="evidence" value="ECO:0007669"/>
    <property type="project" value="InterPro"/>
</dbReference>